<keyword evidence="2" id="KW-0472">Membrane</keyword>
<dbReference type="GO" id="GO:0005789">
    <property type="term" value="C:endoplasmic reticulum membrane"/>
    <property type="evidence" value="ECO:0007669"/>
    <property type="project" value="TreeGrafter"/>
</dbReference>
<dbReference type="PANTHER" id="PTHR28251:SF1">
    <property type="entry name" value="V-TYPE ATPASE ASSEMBLY FACTOR PKR1"/>
    <property type="match status" value="1"/>
</dbReference>
<proteinExistence type="predicted"/>
<dbReference type="EMBL" id="JAKWBI020001155">
    <property type="protein sequence ID" value="KAJ2891267.1"/>
    <property type="molecule type" value="Genomic_DNA"/>
</dbReference>
<evidence type="ECO:0000313" key="3">
    <source>
        <dbReference type="EMBL" id="KAJ2891267.1"/>
    </source>
</evidence>
<gene>
    <name evidence="3" type="ORF">MKZ38_000651</name>
</gene>
<comment type="caution">
    <text evidence="3">The sequence shown here is derived from an EMBL/GenBank/DDBJ whole genome shotgun (WGS) entry which is preliminary data.</text>
</comment>
<feature type="compositionally biased region" description="Basic and acidic residues" evidence="1">
    <location>
        <begin position="127"/>
        <end position="136"/>
    </location>
</feature>
<organism evidence="3 4">
    <name type="scientific">Zalerion maritima</name>
    <dbReference type="NCBI Taxonomy" id="339359"/>
    <lineage>
        <taxon>Eukaryota</taxon>
        <taxon>Fungi</taxon>
        <taxon>Dikarya</taxon>
        <taxon>Ascomycota</taxon>
        <taxon>Pezizomycotina</taxon>
        <taxon>Sordariomycetes</taxon>
        <taxon>Lulworthiomycetidae</taxon>
        <taxon>Lulworthiales</taxon>
        <taxon>Lulworthiaceae</taxon>
        <taxon>Zalerion</taxon>
    </lineage>
</organism>
<keyword evidence="2" id="KW-1133">Transmembrane helix</keyword>
<sequence length="165" mass="18038">MVSFMEELWESVLTPGPSPILLKATNATFAVTIPLLIFLAIWDKNIHYWFLSLISTGLWLSINWFVKEDRIAQQKLDKEKAEATAAANAKTSDDSDTEMEPAAHPPPTGEVAGETTAPTGESSLVEPVEKHGDLKARAVSSSARSGVSTEDEWEKVSEGEQPKEL</sequence>
<dbReference type="PANTHER" id="PTHR28251">
    <property type="entry name" value="V-TYPE ATPASE ASSEMBLY FACTOR PKR1"/>
    <property type="match status" value="1"/>
</dbReference>
<dbReference type="GO" id="GO:0070072">
    <property type="term" value="P:vacuolar proton-transporting V-type ATPase complex assembly"/>
    <property type="evidence" value="ECO:0007669"/>
    <property type="project" value="InterPro"/>
</dbReference>
<keyword evidence="4" id="KW-1185">Reference proteome</keyword>
<evidence type="ECO:0000256" key="1">
    <source>
        <dbReference type="SAM" id="MobiDB-lite"/>
    </source>
</evidence>
<reference evidence="3" key="1">
    <citation type="submission" date="2022-07" db="EMBL/GenBank/DDBJ databases">
        <title>Draft genome sequence of Zalerion maritima ATCC 34329, a (micro)plastics degrading marine fungus.</title>
        <authorList>
            <person name="Paco A."/>
            <person name="Goncalves M.F.M."/>
            <person name="Rocha-Santos T.A.P."/>
            <person name="Alves A."/>
        </authorList>
    </citation>
    <scope>NUCLEOTIDE SEQUENCE</scope>
    <source>
        <strain evidence="3">ATCC 34329</strain>
    </source>
</reference>
<feature type="compositionally biased region" description="Basic and acidic residues" evidence="1">
    <location>
        <begin position="154"/>
        <end position="165"/>
    </location>
</feature>
<protein>
    <submittedName>
        <fullName evidence="3">Uncharacterized protein</fullName>
    </submittedName>
</protein>
<dbReference type="Pfam" id="PF08636">
    <property type="entry name" value="Pkr1"/>
    <property type="match status" value="1"/>
</dbReference>
<feature type="transmembrane region" description="Helical" evidence="2">
    <location>
        <begin position="48"/>
        <end position="66"/>
    </location>
</feature>
<evidence type="ECO:0000313" key="4">
    <source>
        <dbReference type="Proteomes" id="UP001201980"/>
    </source>
</evidence>
<name>A0AAD5RFS5_9PEZI</name>
<dbReference type="Proteomes" id="UP001201980">
    <property type="component" value="Unassembled WGS sequence"/>
</dbReference>
<keyword evidence="2" id="KW-0812">Transmembrane</keyword>
<feature type="transmembrane region" description="Helical" evidence="2">
    <location>
        <begin position="20"/>
        <end position="42"/>
    </location>
</feature>
<dbReference type="AlphaFoldDB" id="A0AAD5RFS5"/>
<accession>A0AAD5RFS5</accession>
<dbReference type="InterPro" id="IPR013945">
    <property type="entry name" value="Pkr1"/>
</dbReference>
<feature type="region of interest" description="Disordered" evidence="1">
    <location>
        <begin position="76"/>
        <end position="165"/>
    </location>
</feature>
<evidence type="ECO:0000256" key="2">
    <source>
        <dbReference type="SAM" id="Phobius"/>
    </source>
</evidence>
<feature type="compositionally biased region" description="Low complexity" evidence="1">
    <location>
        <begin position="137"/>
        <end position="148"/>
    </location>
</feature>